<organism evidence="7 8">
    <name type="scientific">Litorivicinus lipolyticus</name>
    <dbReference type="NCBI Taxonomy" id="418701"/>
    <lineage>
        <taxon>Bacteria</taxon>
        <taxon>Pseudomonadati</taxon>
        <taxon>Pseudomonadota</taxon>
        <taxon>Gammaproteobacteria</taxon>
        <taxon>Oceanospirillales</taxon>
        <taxon>Litorivicinaceae</taxon>
        <taxon>Litorivicinus</taxon>
    </lineage>
</organism>
<keyword evidence="3" id="KW-0997">Cell inner membrane</keyword>
<keyword evidence="6 7" id="KW-0012">Acyltransferase</keyword>
<evidence type="ECO:0000256" key="2">
    <source>
        <dbReference type="ARBA" id="ARBA00022475"/>
    </source>
</evidence>
<dbReference type="OrthoDB" id="9803456at2"/>
<dbReference type="InterPro" id="IPR004960">
    <property type="entry name" value="LipA_acyltrans"/>
</dbReference>
<keyword evidence="2" id="KW-1003">Cell membrane</keyword>
<dbReference type="GO" id="GO:0005886">
    <property type="term" value="C:plasma membrane"/>
    <property type="evidence" value="ECO:0007669"/>
    <property type="project" value="UniProtKB-SubCell"/>
</dbReference>
<dbReference type="PANTHER" id="PTHR30606">
    <property type="entry name" value="LIPID A BIOSYNTHESIS LAUROYL ACYLTRANSFERASE"/>
    <property type="match status" value="1"/>
</dbReference>
<dbReference type="KEGG" id="llp:GH975_00365"/>
<evidence type="ECO:0000313" key="7">
    <source>
        <dbReference type="EMBL" id="QGG79088.1"/>
    </source>
</evidence>
<evidence type="ECO:0000256" key="1">
    <source>
        <dbReference type="ARBA" id="ARBA00004533"/>
    </source>
</evidence>
<dbReference type="Pfam" id="PF03279">
    <property type="entry name" value="Lip_A_acyltrans"/>
    <property type="match status" value="1"/>
</dbReference>
<comment type="subcellular location">
    <subcellularLocation>
        <location evidence="1">Cell inner membrane</location>
    </subcellularLocation>
</comment>
<evidence type="ECO:0000256" key="5">
    <source>
        <dbReference type="ARBA" id="ARBA00023136"/>
    </source>
</evidence>
<sequence>MATDHSTTRDTLVNFGVWLLKGLCALPLHTGARLGAWLGATTFFFSKRRRGVCRRNIELCFPELNVKQREQLAYDVFLNNGIGLIETGWAWWADPAKFWPKLEVEGQEHLDAALAHGKGVLLIGGHYSALDLGGLLFAKIAPRFAATYRPHNFQRLEDELLVGRGRFMDLIDRNDVRGIFKALAANQIVWFAPDQDLGADRSVFAPFFGIPTATNAGLRKMAKRGAQPLAISFHRLDHGHYRVCLRPWGVDATAQTDVEFATRMNEILEQEIRREPAQYMWVHRRFKTRPEGVREVY</sequence>
<dbReference type="EMBL" id="CP045871">
    <property type="protein sequence ID" value="QGG79088.1"/>
    <property type="molecule type" value="Genomic_DNA"/>
</dbReference>
<dbReference type="CDD" id="cd07984">
    <property type="entry name" value="LPLAT_LABLAT-like"/>
    <property type="match status" value="1"/>
</dbReference>
<reference evidence="7 8" key="1">
    <citation type="submission" date="2019-11" db="EMBL/GenBank/DDBJ databases">
        <authorList>
            <person name="Khan S.A."/>
            <person name="Jeon C.O."/>
            <person name="Chun B.H."/>
        </authorList>
    </citation>
    <scope>NUCLEOTIDE SEQUENCE [LARGE SCALE GENOMIC DNA]</scope>
    <source>
        <strain evidence="7 8">IMCC 1097</strain>
    </source>
</reference>
<dbReference type="PANTHER" id="PTHR30606:SF9">
    <property type="entry name" value="LIPID A BIOSYNTHESIS LAUROYLTRANSFERASE"/>
    <property type="match status" value="1"/>
</dbReference>
<accession>A0A5Q2Q5Y9</accession>
<dbReference type="GO" id="GO:0016746">
    <property type="term" value="F:acyltransferase activity"/>
    <property type="evidence" value="ECO:0007669"/>
    <property type="project" value="UniProtKB-KW"/>
</dbReference>
<evidence type="ECO:0000256" key="6">
    <source>
        <dbReference type="ARBA" id="ARBA00023315"/>
    </source>
</evidence>
<keyword evidence="8" id="KW-1185">Reference proteome</keyword>
<evidence type="ECO:0000256" key="3">
    <source>
        <dbReference type="ARBA" id="ARBA00022519"/>
    </source>
</evidence>
<dbReference type="Proteomes" id="UP000388235">
    <property type="component" value="Chromosome"/>
</dbReference>
<proteinExistence type="predicted"/>
<dbReference type="PIRSF" id="PIRSF026649">
    <property type="entry name" value="MsbB"/>
    <property type="match status" value="1"/>
</dbReference>
<evidence type="ECO:0000313" key="8">
    <source>
        <dbReference type="Proteomes" id="UP000388235"/>
    </source>
</evidence>
<gene>
    <name evidence="7" type="ORF">GH975_00365</name>
</gene>
<dbReference type="AlphaFoldDB" id="A0A5Q2Q5Y9"/>
<protein>
    <submittedName>
        <fullName evidence="7">Lipid A biosynthesis acyltransferase</fullName>
    </submittedName>
</protein>
<dbReference type="GO" id="GO:0009247">
    <property type="term" value="P:glycolipid biosynthetic process"/>
    <property type="evidence" value="ECO:0007669"/>
    <property type="project" value="UniProtKB-ARBA"/>
</dbReference>
<keyword evidence="4 7" id="KW-0808">Transferase</keyword>
<evidence type="ECO:0000256" key="4">
    <source>
        <dbReference type="ARBA" id="ARBA00022679"/>
    </source>
</evidence>
<keyword evidence="5" id="KW-0472">Membrane</keyword>
<name>A0A5Q2Q5Y9_9GAMM</name>